<feature type="compositionally biased region" description="Basic and acidic residues" evidence="1">
    <location>
        <begin position="236"/>
        <end position="246"/>
    </location>
</feature>
<comment type="caution">
    <text evidence="2">The sequence shown here is derived from an EMBL/GenBank/DDBJ whole genome shotgun (WGS) entry which is preliminary data.</text>
</comment>
<evidence type="ECO:0000313" key="3">
    <source>
        <dbReference type="Proteomes" id="UP001320245"/>
    </source>
</evidence>
<accession>A0AAN9YNS5</accession>
<organism evidence="2 3">
    <name type="scientific">Cytospora paraplurivora</name>
    <dbReference type="NCBI Taxonomy" id="2898453"/>
    <lineage>
        <taxon>Eukaryota</taxon>
        <taxon>Fungi</taxon>
        <taxon>Dikarya</taxon>
        <taxon>Ascomycota</taxon>
        <taxon>Pezizomycotina</taxon>
        <taxon>Sordariomycetes</taxon>
        <taxon>Sordariomycetidae</taxon>
        <taxon>Diaporthales</taxon>
        <taxon>Cytosporaceae</taxon>
        <taxon>Cytospora</taxon>
    </lineage>
</organism>
<feature type="compositionally biased region" description="Basic residues" evidence="1">
    <location>
        <begin position="285"/>
        <end position="296"/>
    </location>
</feature>
<evidence type="ECO:0000256" key="1">
    <source>
        <dbReference type="SAM" id="MobiDB-lite"/>
    </source>
</evidence>
<feature type="compositionally biased region" description="Polar residues" evidence="1">
    <location>
        <begin position="381"/>
        <end position="398"/>
    </location>
</feature>
<feature type="compositionally biased region" description="Polar residues" evidence="1">
    <location>
        <begin position="479"/>
        <end position="496"/>
    </location>
</feature>
<dbReference type="EMBL" id="JAJSPL020000002">
    <property type="protein sequence ID" value="KAK7748969.1"/>
    <property type="molecule type" value="Genomic_DNA"/>
</dbReference>
<reference evidence="2 3" key="1">
    <citation type="journal article" date="2023" name="PLoS ONE">
        <title>Cytospora paraplurivora sp. nov. isolated from orchards with fruit tree decline syndrome in Ontario, Canada.</title>
        <authorList>
            <person name="Ilyukhin E."/>
            <person name="Nguyen H.D.T."/>
            <person name="Castle A.J."/>
            <person name="Ellouze W."/>
        </authorList>
    </citation>
    <scope>NUCLEOTIDE SEQUENCE [LARGE SCALE GENOMIC DNA]</scope>
    <source>
        <strain evidence="2 3">FDS-564</strain>
    </source>
</reference>
<name>A0AAN9YNS5_9PEZI</name>
<keyword evidence="3" id="KW-1185">Reference proteome</keyword>
<dbReference type="Proteomes" id="UP001320245">
    <property type="component" value="Unassembled WGS sequence"/>
</dbReference>
<proteinExistence type="predicted"/>
<sequence length="549" mass="60494">MDDFLDAPRSTYTCNSVDDLTLHLGSLREQRVTDLRAEHISATFELGSTVIFRVPETENDAADPQNLDPALGGGNAGAAPAATMNGGASPATREIRAHDTLVNQPTDDPTLQKIVAKHIITSLGNVDGTSWTVRSVARNSSGWAFTYICKNSTQSWLRQNSKNAAKLRVGESSGKDGQDPVNLARPAFDCRGSVTIAFAKTNRIITVKLEHTPLHKTVAELAELFRPPPPPPGADVSRRRNGEGNKRKAQTADGVEDGAEIPRKNSRKKSTNVDDLTADGERTPKPKRPRPSRPKNPKGADAQAQADAQHNALLNLSPSEAARRKDEAIKKLRDAGIEPETLSTEQFDIFANQSPDLQIESLAMLSKYGAERLRIVHPNKHNASQPDGSAVTNGTSPEGFTRKKKKSRKSGFNEDGTPKLKKTRGSCQTCREKKKKVSLPLALWDIVCGKTDYLLCSARRRSQSAGSVSRQVDNAIIRQNRSGSRLESSQRSWSKMSQKRSRQTPFLNLYQNPRPSRWPSRWPRKKPQTWALLVSMTPKLLLQKCCHSQ</sequence>
<dbReference type="AlphaFoldDB" id="A0AAN9YNS5"/>
<feature type="region of interest" description="Disordered" evidence="1">
    <location>
        <begin position="379"/>
        <end position="427"/>
    </location>
</feature>
<feature type="region of interest" description="Disordered" evidence="1">
    <location>
        <begin position="223"/>
        <end position="306"/>
    </location>
</feature>
<evidence type="ECO:0000313" key="2">
    <source>
        <dbReference type="EMBL" id="KAK7748969.1"/>
    </source>
</evidence>
<gene>
    <name evidence="2" type="ORF">SLS53_000994</name>
</gene>
<feature type="region of interest" description="Disordered" evidence="1">
    <location>
        <begin position="479"/>
        <end position="503"/>
    </location>
</feature>
<protein>
    <submittedName>
        <fullName evidence="2">Uncharacterized protein</fullName>
    </submittedName>
</protein>